<accession>A0A4Z1NYQ5</accession>
<dbReference type="EMBL" id="SNSC02000018">
    <property type="protein sequence ID" value="TID16374.1"/>
    <property type="molecule type" value="Genomic_DNA"/>
</dbReference>
<dbReference type="AlphaFoldDB" id="A0A4Z1NYQ5"/>
<gene>
    <name evidence="1" type="ORF">E6O75_ATG11492</name>
</gene>
<organism evidence="1 2">
    <name type="scientific">Venturia nashicola</name>
    <dbReference type="NCBI Taxonomy" id="86259"/>
    <lineage>
        <taxon>Eukaryota</taxon>
        <taxon>Fungi</taxon>
        <taxon>Dikarya</taxon>
        <taxon>Ascomycota</taxon>
        <taxon>Pezizomycotina</taxon>
        <taxon>Dothideomycetes</taxon>
        <taxon>Pleosporomycetidae</taxon>
        <taxon>Venturiales</taxon>
        <taxon>Venturiaceae</taxon>
        <taxon>Venturia</taxon>
    </lineage>
</organism>
<name>A0A4Z1NYQ5_9PEZI</name>
<protein>
    <submittedName>
        <fullName evidence="1">Uncharacterized protein</fullName>
    </submittedName>
</protein>
<keyword evidence="2" id="KW-1185">Reference proteome</keyword>
<evidence type="ECO:0000313" key="2">
    <source>
        <dbReference type="Proteomes" id="UP000298493"/>
    </source>
</evidence>
<comment type="caution">
    <text evidence="1">The sequence shown here is derived from an EMBL/GenBank/DDBJ whole genome shotgun (WGS) entry which is preliminary data.</text>
</comment>
<reference evidence="1 2" key="1">
    <citation type="submission" date="2019-04" db="EMBL/GenBank/DDBJ databases">
        <title>High contiguity whole genome sequence and gene annotation resource for two Venturia nashicola isolates.</title>
        <authorList>
            <person name="Prokchorchik M."/>
            <person name="Won K."/>
            <person name="Lee Y."/>
            <person name="Choi E.D."/>
            <person name="Segonzac C."/>
            <person name="Sohn K.H."/>
        </authorList>
    </citation>
    <scope>NUCLEOTIDE SEQUENCE [LARGE SCALE GENOMIC DNA]</scope>
    <source>
        <strain evidence="1 2">PRI2</strain>
    </source>
</reference>
<evidence type="ECO:0000313" key="1">
    <source>
        <dbReference type="EMBL" id="TID16374.1"/>
    </source>
</evidence>
<proteinExistence type="predicted"/>
<sequence length="98" mass="10998">MFIWFCATTLGGLQHNILLDAMTMKLAGLSSWQDASFAFKPVCSYLRLNTTINCSIVGSVAVMWVKSRLHTLCLHDLILRSSRQSLHNTPRPQPQNPP</sequence>
<dbReference type="Proteomes" id="UP000298493">
    <property type="component" value="Unassembled WGS sequence"/>
</dbReference>